<dbReference type="Pfam" id="PF12245">
    <property type="entry name" value="Big_3_2"/>
    <property type="match status" value="1"/>
</dbReference>
<feature type="domain" description="FIMAH" evidence="2">
    <location>
        <begin position="205"/>
        <end position="281"/>
    </location>
</feature>
<name>A0ABW2ZZX8_9ACTN</name>
<evidence type="ECO:0000259" key="1">
    <source>
        <dbReference type="Pfam" id="PF12245"/>
    </source>
</evidence>
<accession>A0ABW2ZZX8</accession>
<sequence>GQHELLFRSTDQAGNVESTKTVAVKIDATAPVTSATFAPANDEGWHDGTVPVVLASTDAGSGVKTVEWSLEGGAWTPYSEPVQVTGDGQHELLFRSTDQAGNAETLKSAVLRIDGTKPTLLVSGLADGQLYGDSQDVRVSWQAVDPTSGVASVTGELDGRPYASGTLQAMYELPLGLHELTVTATDKAGNETTSAVRFFVTTSFRDMQNLLDRFKATGRLSTKAHKQLTAKLDAARKAEAAGNDNKAIKQLTAFRELAADATLVAEAEIRDVLVRDADAMIVRLGGTASKAGVKANDGESVAGAGRLGGDVT</sequence>
<feature type="domain" description="Ig-like" evidence="1">
    <location>
        <begin position="26"/>
        <end position="114"/>
    </location>
</feature>
<evidence type="ECO:0000313" key="4">
    <source>
        <dbReference type="Proteomes" id="UP001597053"/>
    </source>
</evidence>
<dbReference type="InterPro" id="IPR054470">
    <property type="entry name" value="FIMAH_dom"/>
</dbReference>
<proteinExistence type="predicted"/>
<dbReference type="SUPFAM" id="SSF81296">
    <property type="entry name" value="E set domains"/>
    <property type="match status" value="1"/>
</dbReference>
<evidence type="ECO:0000259" key="2">
    <source>
        <dbReference type="Pfam" id="PF22888"/>
    </source>
</evidence>
<dbReference type="NCBIfam" id="NF047446">
    <property type="entry name" value="barrel_OmpL47"/>
    <property type="match status" value="1"/>
</dbReference>
<dbReference type="InterPro" id="IPR014756">
    <property type="entry name" value="Ig_E-set"/>
</dbReference>
<feature type="non-terminal residue" evidence="3">
    <location>
        <position position="312"/>
    </location>
</feature>
<dbReference type="InterPro" id="IPR022038">
    <property type="entry name" value="Ig-like_bact"/>
</dbReference>
<dbReference type="InterPro" id="IPR058094">
    <property type="entry name" value="Ig-like_OmpL47-like"/>
</dbReference>
<dbReference type="Proteomes" id="UP001597053">
    <property type="component" value="Unassembled WGS sequence"/>
</dbReference>
<dbReference type="Pfam" id="PF22888">
    <property type="entry name" value="FIMAH"/>
    <property type="match status" value="1"/>
</dbReference>
<reference evidence="4" key="1">
    <citation type="journal article" date="2019" name="Int. J. Syst. Evol. Microbiol.">
        <title>The Global Catalogue of Microorganisms (GCM) 10K type strain sequencing project: providing services to taxonomists for standard genome sequencing and annotation.</title>
        <authorList>
            <consortium name="The Broad Institute Genomics Platform"/>
            <consortium name="The Broad Institute Genome Sequencing Center for Infectious Disease"/>
            <person name="Wu L."/>
            <person name="Ma J."/>
        </authorList>
    </citation>
    <scope>NUCLEOTIDE SEQUENCE [LARGE SCALE GENOMIC DNA]</scope>
    <source>
        <strain evidence="4">JCM 32148</strain>
    </source>
</reference>
<dbReference type="InterPro" id="IPR013783">
    <property type="entry name" value="Ig-like_fold"/>
</dbReference>
<evidence type="ECO:0000313" key="3">
    <source>
        <dbReference type="EMBL" id="MFD0784245.1"/>
    </source>
</evidence>
<dbReference type="EMBL" id="JBHTHM010000355">
    <property type="protein sequence ID" value="MFD0784245.1"/>
    <property type="molecule type" value="Genomic_DNA"/>
</dbReference>
<keyword evidence="4" id="KW-1185">Reference proteome</keyword>
<protein>
    <submittedName>
        <fullName evidence="3">OmpL47-type beta-barrel domain-containing protein</fullName>
    </submittedName>
</protein>
<dbReference type="Gene3D" id="3.30.1920.20">
    <property type="match status" value="1"/>
</dbReference>
<feature type="non-terminal residue" evidence="3">
    <location>
        <position position="1"/>
    </location>
</feature>
<organism evidence="3 4">
    <name type="scientific">Micromonospora azadirachtae</name>
    <dbReference type="NCBI Taxonomy" id="1970735"/>
    <lineage>
        <taxon>Bacteria</taxon>
        <taxon>Bacillati</taxon>
        <taxon>Actinomycetota</taxon>
        <taxon>Actinomycetes</taxon>
        <taxon>Micromonosporales</taxon>
        <taxon>Micromonosporaceae</taxon>
        <taxon>Micromonospora</taxon>
    </lineage>
</organism>
<comment type="caution">
    <text evidence="3">The sequence shown here is derived from an EMBL/GenBank/DDBJ whole genome shotgun (WGS) entry which is preliminary data.</text>
</comment>
<dbReference type="Gene3D" id="2.60.40.10">
    <property type="entry name" value="Immunoglobulins"/>
    <property type="match status" value="1"/>
</dbReference>
<gene>
    <name evidence="3" type="ORF">ACFQZ8_09995</name>
</gene>